<sequence length="151" mass="16878">MTREAENTFPAILLDLKPGTMYAIRYSPGGPLLRPDNFGHYAEGADLVDQICDYNQGFQIAHLLDGGTRPGMGTLLISRIKEDFPDRMMTASDAVAGPCNAMLFTKHWIHEADETFCFDTAVISGVSVCLYFPSELNPDMCKLLRWFRLPI</sequence>
<accession>A0ACD1G3F3</accession>
<evidence type="ECO:0000313" key="2">
    <source>
        <dbReference type="Proteomes" id="UP000249057"/>
    </source>
</evidence>
<dbReference type="EMBL" id="KZ825360">
    <property type="protein sequence ID" value="RAH43765.1"/>
    <property type="molecule type" value="Genomic_DNA"/>
</dbReference>
<keyword evidence="2" id="KW-1185">Reference proteome</keyword>
<dbReference type="Proteomes" id="UP000249057">
    <property type="component" value="Unassembled WGS sequence"/>
</dbReference>
<evidence type="ECO:0000313" key="1">
    <source>
        <dbReference type="EMBL" id="RAH43765.1"/>
    </source>
</evidence>
<proteinExistence type="predicted"/>
<reference evidence="1" key="1">
    <citation type="submission" date="2018-02" db="EMBL/GenBank/DDBJ databases">
        <title>The genomes of Aspergillus section Nigri reveals drivers in fungal speciation.</title>
        <authorList>
            <consortium name="DOE Joint Genome Institute"/>
            <person name="Vesth T.C."/>
            <person name="Nybo J."/>
            <person name="Theobald S."/>
            <person name="Brandl J."/>
            <person name="Frisvad J.C."/>
            <person name="Nielsen K.F."/>
            <person name="Lyhne E.K."/>
            <person name="Kogle M.E."/>
            <person name="Kuo A."/>
            <person name="Riley R."/>
            <person name="Clum A."/>
            <person name="Nolan M."/>
            <person name="Lipzen A."/>
            <person name="Salamov A."/>
            <person name="Henrissat B."/>
            <person name="Wiebenga A."/>
            <person name="De vries R.P."/>
            <person name="Grigoriev I.V."/>
            <person name="Mortensen U.H."/>
            <person name="Andersen M.R."/>
            <person name="Baker S.E."/>
        </authorList>
    </citation>
    <scope>NUCLEOTIDE SEQUENCE</scope>
    <source>
        <strain evidence="1">CBS 621.78</strain>
    </source>
</reference>
<name>A0ACD1G3F3_9EURO</name>
<protein>
    <submittedName>
        <fullName evidence="1">Tubulin nucleotide-binding domain-like protein</fullName>
    </submittedName>
</protein>
<organism evidence="1 2">
    <name type="scientific">Aspergillus brunneoviolaceus CBS 621.78</name>
    <dbReference type="NCBI Taxonomy" id="1450534"/>
    <lineage>
        <taxon>Eukaryota</taxon>
        <taxon>Fungi</taxon>
        <taxon>Dikarya</taxon>
        <taxon>Ascomycota</taxon>
        <taxon>Pezizomycotina</taxon>
        <taxon>Eurotiomycetes</taxon>
        <taxon>Eurotiomycetidae</taxon>
        <taxon>Eurotiales</taxon>
        <taxon>Aspergillaceae</taxon>
        <taxon>Aspergillus</taxon>
        <taxon>Aspergillus subgen. Circumdati</taxon>
    </lineage>
</organism>
<gene>
    <name evidence="1" type="ORF">BO95DRAFT_454841</name>
</gene>